<keyword evidence="2" id="KW-1185">Reference proteome</keyword>
<dbReference type="Proteomes" id="UP000005877">
    <property type="component" value="Chromosome"/>
</dbReference>
<gene>
    <name evidence="1" type="ordered locus">Mhar_2337</name>
</gene>
<dbReference type="RefSeq" id="WP_014587864.1">
    <property type="nucleotide sequence ID" value="NC_017527.1"/>
</dbReference>
<evidence type="ECO:0000313" key="2">
    <source>
        <dbReference type="Proteomes" id="UP000005877"/>
    </source>
</evidence>
<dbReference type="OrthoDB" id="148235at2157"/>
<dbReference type="Gene3D" id="3.40.50.1010">
    <property type="entry name" value="5'-nuclease"/>
    <property type="match status" value="1"/>
</dbReference>
<dbReference type="KEGG" id="mhi:Mhar_2337"/>
<sequence>MNKAVLDTTVIVKGALTPYKSLPEEIYSRELGTHQKCRLLLNILDESSVEVFIPKVCVIETAAVLKRLANRDLAAKLSRGLMRAYDLVGEPDIFESAWRVALDRGSTGFDTYFLALARMKDALLFTE</sequence>
<dbReference type="GeneID" id="12511516"/>
<dbReference type="HOGENOM" id="CLU_140143_0_0_2"/>
<reference evidence="1 2" key="1">
    <citation type="journal article" date="2012" name="PLoS ONE">
        <title>The genome characteristics and predicted function of methyl-group oxidation pathway in the obligate aceticlastic methanogens, Methanosaeta spp.</title>
        <authorList>
            <person name="Zhu J."/>
            <person name="Zheng H."/>
            <person name="Ai G."/>
            <person name="Zhang G."/>
            <person name="Liu D."/>
            <person name="Liu X."/>
            <person name="Dong X."/>
        </authorList>
    </citation>
    <scope>NUCLEOTIDE SEQUENCE [LARGE SCALE GENOMIC DNA]</scope>
    <source>
        <strain evidence="1 2">6Ac</strain>
    </source>
</reference>
<proteinExistence type="predicted"/>
<evidence type="ECO:0000313" key="1">
    <source>
        <dbReference type="EMBL" id="AET65688.1"/>
    </source>
</evidence>
<dbReference type="SUPFAM" id="SSF88723">
    <property type="entry name" value="PIN domain-like"/>
    <property type="match status" value="1"/>
</dbReference>
<dbReference type="STRING" id="1110509.Mhar_2337"/>
<dbReference type="InterPro" id="IPR029060">
    <property type="entry name" value="PIN-like_dom_sf"/>
</dbReference>
<accession>G7WQQ4</accession>
<dbReference type="AlphaFoldDB" id="G7WQQ4"/>
<dbReference type="EMBL" id="CP003117">
    <property type="protein sequence ID" value="AET65688.1"/>
    <property type="molecule type" value="Genomic_DNA"/>
</dbReference>
<protein>
    <submittedName>
        <fullName evidence="1">Putative nucleic acid-binding protein</fullName>
    </submittedName>
</protein>
<name>G7WQQ4_METH6</name>
<organism evidence="1 2">
    <name type="scientific">Methanothrix harundinacea (strain 6Ac)</name>
    <name type="common">Methanosaeta harundinacea</name>
    <dbReference type="NCBI Taxonomy" id="1110509"/>
    <lineage>
        <taxon>Archaea</taxon>
        <taxon>Methanobacteriati</taxon>
        <taxon>Methanobacteriota</taxon>
        <taxon>Stenosarchaea group</taxon>
        <taxon>Methanomicrobia</taxon>
        <taxon>Methanotrichales</taxon>
        <taxon>Methanotrichaceae</taxon>
        <taxon>Methanothrix</taxon>
    </lineage>
</organism>